<keyword evidence="2" id="KW-0238">DNA-binding</keyword>
<evidence type="ECO:0000256" key="1">
    <source>
        <dbReference type="ARBA" id="ARBA00023015"/>
    </source>
</evidence>
<keyword evidence="1" id="KW-0805">Transcription regulation</keyword>
<dbReference type="GO" id="GO:0003677">
    <property type="term" value="F:DNA binding"/>
    <property type="evidence" value="ECO:0007669"/>
    <property type="project" value="UniProtKB-KW"/>
</dbReference>
<proteinExistence type="predicted"/>
<keyword evidence="6" id="KW-1185">Reference proteome</keyword>
<dbReference type="InterPro" id="IPR014036">
    <property type="entry name" value="DeoR-like_C"/>
</dbReference>
<sequence>MHERQKAILNLILEQKEVSVTLLSERLGVSGVTIRQDLNYLEEQGFIKRVHGGAVLNETDDISTRMVFNYKQKLKIAQKAATLVEDGETVLIEAGSTNALVARALIEKKGITIITPNVFIARELREYLDTPVVLLGGLYQHQSESLVGKITKLCIDHLNFHKAFIGVDGFSQTAGFTGKDMMRAEIIAYIAAKSPQVIVVTDSSKFGKTQLTTYFGPQDVDYVITDEGIPADDKTFLEAAGVTVLLT</sequence>
<organism evidence="5">
    <name type="scientific">Vecturithrix granuli</name>
    <dbReference type="NCBI Taxonomy" id="1499967"/>
    <lineage>
        <taxon>Bacteria</taxon>
        <taxon>Candidatus Moduliflexota</taxon>
        <taxon>Candidatus Vecturitrichia</taxon>
        <taxon>Candidatus Vecturitrichales</taxon>
        <taxon>Candidatus Vecturitrichaceae</taxon>
        <taxon>Candidatus Vecturithrix</taxon>
    </lineage>
</organism>
<dbReference type="PRINTS" id="PR00037">
    <property type="entry name" value="HTHLACR"/>
</dbReference>
<dbReference type="AlphaFoldDB" id="A0A081CAH8"/>
<dbReference type="SMART" id="SM01134">
    <property type="entry name" value="DeoRC"/>
    <property type="match status" value="1"/>
</dbReference>
<dbReference type="NCBIfam" id="NF040887">
    <property type="entry name" value="trans_reg_YciT"/>
    <property type="match status" value="1"/>
</dbReference>
<dbReference type="SUPFAM" id="SSF100950">
    <property type="entry name" value="NagB/RpiA/CoA transferase-like"/>
    <property type="match status" value="1"/>
</dbReference>
<dbReference type="Gene3D" id="3.40.50.1360">
    <property type="match status" value="1"/>
</dbReference>
<dbReference type="HOGENOM" id="CLU_060699_0_1_0"/>
<reference evidence="5" key="1">
    <citation type="journal article" date="2015" name="PeerJ">
        <title>First genomic representation of candidate bacterial phylum KSB3 points to enhanced environmental sensing as a trigger of wastewater bulking.</title>
        <authorList>
            <person name="Sekiguchi Y."/>
            <person name="Ohashi A."/>
            <person name="Parks D.H."/>
            <person name="Yamauchi T."/>
            <person name="Tyson G.W."/>
            <person name="Hugenholtz P."/>
        </authorList>
    </citation>
    <scope>NUCLEOTIDE SEQUENCE [LARGE SCALE GENOMIC DNA]</scope>
</reference>
<gene>
    <name evidence="5" type="ORF">U27_01484</name>
</gene>
<dbReference type="PANTHER" id="PTHR30363">
    <property type="entry name" value="HTH-TYPE TRANSCRIPTIONAL REGULATOR SRLR-RELATED"/>
    <property type="match status" value="1"/>
</dbReference>
<dbReference type="Gene3D" id="1.10.10.10">
    <property type="entry name" value="Winged helix-like DNA-binding domain superfamily/Winged helix DNA-binding domain"/>
    <property type="match status" value="1"/>
</dbReference>
<dbReference type="PROSITE" id="PS51000">
    <property type="entry name" value="HTH_DEOR_2"/>
    <property type="match status" value="1"/>
</dbReference>
<dbReference type="InterPro" id="IPR050313">
    <property type="entry name" value="Carb_Metab_HTH_regulators"/>
</dbReference>
<dbReference type="eggNOG" id="COG1349">
    <property type="taxonomic scope" value="Bacteria"/>
</dbReference>
<feature type="domain" description="HTH deoR-type" evidence="4">
    <location>
        <begin position="1"/>
        <end position="56"/>
    </location>
</feature>
<dbReference type="Pfam" id="PF08220">
    <property type="entry name" value="HTH_DeoR"/>
    <property type="match status" value="1"/>
</dbReference>
<dbReference type="GO" id="GO:0003700">
    <property type="term" value="F:DNA-binding transcription factor activity"/>
    <property type="evidence" value="ECO:0007669"/>
    <property type="project" value="InterPro"/>
</dbReference>
<dbReference type="Pfam" id="PF00455">
    <property type="entry name" value="DeoRC"/>
    <property type="match status" value="1"/>
</dbReference>
<protein>
    <submittedName>
        <fullName evidence="5">Transcriptional regulator, DeoR family</fullName>
    </submittedName>
</protein>
<dbReference type="PROSITE" id="PS00894">
    <property type="entry name" value="HTH_DEOR_1"/>
    <property type="match status" value="1"/>
</dbReference>
<dbReference type="EMBL" id="DF820480">
    <property type="protein sequence ID" value="GAK61583.1"/>
    <property type="molecule type" value="Genomic_DNA"/>
</dbReference>
<dbReference type="InterPro" id="IPR036390">
    <property type="entry name" value="WH_DNA-bd_sf"/>
</dbReference>
<name>A0A081CAH8_VECG1</name>
<evidence type="ECO:0000256" key="3">
    <source>
        <dbReference type="ARBA" id="ARBA00023163"/>
    </source>
</evidence>
<dbReference type="Proteomes" id="UP000030661">
    <property type="component" value="Unassembled WGS sequence"/>
</dbReference>
<dbReference type="InterPro" id="IPR037171">
    <property type="entry name" value="NagB/RpiA_transferase-like"/>
</dbReference>
<dbReference type="InterPro" id="IPR018356">
    <property type="entry name" value="Tscrpt_reg_HTH_DeoR_CS"/>
</dbReference>
<dbReference type="PANTHER" id="PTHR30363:SF59">
    <property type="entry name" value="DEOR FAMILY REGULATORY PROTEIN"/>
    <property type="match status" value="1"/>
</dbReference>
<dbReference type="SUPFAM" id="SSF46785">
    <property type="entry name" value="Winged helix' DNA-binding domain"/>
    <property type="match status" value="1"/>
</dbReference>
<accession>A0A081CAH8</accession>
<dbReference type="InterPro" id="IPR036388">
    <property type="entry name" value="WH-like_DNA-bd_sf"/>
</dbReference>
<dbReference type="SMART" id="SM00420">
    <property type="entry name" value="HTH_DEOR"/>
    <property type="match status" value="1"/>
</dbReference>
<keyword evidence="3" id="KW-0804">Transcription</keyword>
<evidence type="ECO:0000256" key="2">
    <source>
        <dbReference type="ARBA" id="ARBA00023125"/>
    </source>
</evidence>
<evidence type="ECO:0000313" key="5">
    <source>
        <dbReference type="EMBL" id="GAK61583.1"/>
    </source>
</evidence>
<evidence type="ECO:0000313" key="6">
    <source>
        <dbReference type="Proteomes" id="UP000030661"/>
    </source>
</evidence>
<dbReference type="InterPro" id="IPR001034">
    <property type="entry name" value="DeoR_HTH"/>
</dbReference>
<dbReference type="STRING" id="1499967.U27_01484"/>
<evidence type="ECO:0000259" key="4">
    <source>
        <dbReference type="PROSITE" id="PS51000"/>
    </source>
</evidence>